<dbReference type="PANTHER" id="PTHR33420:SF3">
    <property type="entry name" value="FIMBRIAL SUBUNIT ELFA"/>
    <property type="match status" value="1"/>
</dbReference>
<dbReference type="GeneID" id="92972821"/>
<evidence type="ECO:0000256" key="1">
    <source>
        <dbReference type="ARBA" id="ARBA00004561"/>
    </source>
</evidence>
<dbReference type="Gene3D" id="2.60.40.1090">
    <property type="entry name" value="Fimbrial-type adhesion domain"/>
    <property type="match status" value="1"/>
</dbReference>
<dbReference type="SUPFAM" id="SSF49401">
    <property type="entry name" value="Bacterial adhesins"/>
    <property type="match status" value="1"/>
</dbReference>
<comment type="similarity">
    <text evidence="2">Belongs to the fimbrial protein family.</text>
</comment>
<dbReference type="PANTHER" id="PTHR33420">
    <property type="entry name" value="FIMBRIAL SUBUNIT ELFA-RELATED"/>
    <property type="match status" value="1"/>
</dbReference>
<accession>A0A8H9NSL6</accession>
<comment type="caution">
    <text evidence="7">The sequence shown here is derived from an EMBL/GenBank/DDBJ whole genome shotgun (WGS) entry which is preliminary data.</text>
</comment>
<gene>
    <name evidence="7" type="ORF">I8Y00_000984</name>
</gene>
<dbReference type="Pfam" id="PF00419">
    <property type="entry name" value="Fimbrial"/>
    <property type="match status" value="1"/>
</dbReference>
<dbReference type="InterPro" id="IPR036937">
    <property type="entry name" value="Adhesion_dom_fimbrial_sf"/>
</dbReference>
<feature type="signal peptide" evidence="5">
    <location>
        <begin position="1"/>
        <end position="22"/>
    </location>
</feature>
<dbReference type="InterPro" id="IPR050263">
    <property type="entry name" value="Bact_Fimbrial_Adh_Pro"/>
</dbReference>
<comment type="subcellular location">
    <subcellularLocation>
        <location evidence="1">Fimbrium</location>
    </subcellularLocation>
</comment>
<name>A0A8H9NSL6_9ENTR</name>
<dbReference type="RefSeq" id="WP_042318385.1">
    <property type="nucleotide sequence ID" value="NZ_CABMNX010000001.1"/>
</dbReference>
<keyword evidence="3 5" id="KW-0732">Signal</keyword>
<dbReference type="OrthoDB" id="6624292at2"/>
<reference evidence="7" key="1">
    <citation type="journal article" date="2018" name="Genome Biol.">
        <title>SKESA: strategic k-mer extension for scrupulous assemblies.</title>
        <authorList>
            <person name="Souvorov A."/>
            <person name="Agarwala R."/>
            <person name="Lipman D.J."/>
        </authorList>
    </citation>
    <scope>NUCLEOTIDE SEQUENCE</scope>
    <source>
        <strain evidence="7">YDC697-2</strain>
    </source>
</reference>
<evidence type="ECO:0000256" key="5">
    <source>
        <dbReference type="SAM" id="SignalP"/>
    </source>
</evidence>
<dbReference type="AlphaFoldDB" id="A0A8H9NSL6"/>
<feature type="domain" description="Fimbrial-type adhesion" evidence="6">
    <location>
        <begin position="32"/>
        <end position="193"/>
    </location>
</feature>
<evidence type="ECO:0000256" key="3">
    <source>
        <dbReference type="ARBA" id="ARBA00022729"/>
    </source>
</evidence>
<proteinExistence type="inferred from homology"/>
<dbReference type="GO" id="GO:0043709">
    <property type="term" value="P:cell adhesion involved in single-species biofilm formation"/>
    <property type="evidence" value="ECO:0007669"/>
    <property type="project" value="TreeGrafter"/>
</dbReference>
<evidence type="ECO:0000313" key="7">
    <source>
        <dbReference type="EMBL" id="HAT1584678.1"/>
    </source>
</evidence>
<evidence type="ECO:0000256" key="2">
    <source>
        <dbReference type="ARBA" id="ARBA00006671"/>
    </source>
</evidence>
<sequence length="194" mass="20288">MSRKINLLASLLFALSATAAYADDYPSTTSTIHFTGSIIEPTCEFANGTDANVALGTFSVSDFTSAGANAPRSTVFTINLNKCPTPTSGLPKVQLTFTGPTVTDHPELLSVSKKTTADAGDTAATNIGIAINIGSEVTTNKLRLDGTEEQIYIDLPSAAGSQISQDFTARYVAYALPVTAGPADADMVVNLLYR</sequence>
<dbReference type="InterPro" id="IPR008966">
    <property type="entry name" value="Adhesion_dom_sf"/>
</dbReference>
<keyword evidence="4" id="KW-0281">Fimbrium</keyword>
<dbReference type="KEGG" id="cfar:CI104_15455"/>
<dbReference type="EMBL" id="DACSDU010000003">
    <property type="protein sequence ID" value="HAT1584678.1"/>
    <property type="molecule type" value="Genomic_DNA"/>
</dbReference>
<organism evidence="7">
    <name type="scientific">Citrobacter farmeri</name>
    <dbReference type="NCBI Taxonomy" id="67824"/>
    <lineage>
        <taxon>Bacteria</taxon>
        <taxon>Pseudomonadati</taxon>
        <taxon>Pseudomonadota</taxon>
        <taxon>Gammaproteobacteria</taxon>
        <taxon>Enterobacterales</taxon>
        <taxon>Enterobacteriaceae</taxon>
        <taxon>Citrobacter</taxon>
    </lineage>
</organism>
<dbReference type="Proteomes" id="UP000864563">
    <property type="component" value="Unassembled WGS sequence"/>
</dbReference>
<feature type="chain" id="PRO_5034638630" evidence="5">
    <location>
        <begin position="23"/>
        <end position="194"/>
    </location>
</feature>
<evidence type="ECO:0000259" key="6">
    <source>
        <dbReference type="Pfam" id="PF00419"/>
    </source>
</evidence>
<protein>
    <submittedName>
        <fullName evidence="7">Type 1 fimbrial protein</fullName>
    </submittedName>
</protein>
<dbReference type="GO" id="GO:0009289">
    <property type="term" value="C:pilus"/>
    <property type="evidence" value="ECO:0007669"/>
    <property type="project" value="UniProtKB-SubCell"/>
</dbReference>
<dbReference type="InterPro" id="IPR000259">
    <property type="entry name" value="Adhesion_dom_fimbrial"/>
</dbReference>
<evidence type="ECO:0000256" key="4">
    <source>
        <dbReference type="ARBA" id="ARBA00023263"/>
    </source>
</evidence>
<reference evidence="7" key="2">
    <citation type="submission" date="2020-11" db="EMBL/GenBank/DDBJ databases">
        <authorList>
            <consortium name="NCBI Pathogen Detection Project"/>
        </authorList>
    </citation>
    <scope>NUCLEOTIDE SEQUENCE</scope>
    <source>
        <strain evidence="7">YDC697-2</strain>
    </source>
</reference>